<comment type="caution">
    <text evidence="2">The sequence shown here is derived from an EMBL/GenBank/DDBJ whole genome shotgun (WGS) entry which is preliminary data.</text>
</comment>
<proteinExistence type="predicted"/>
<reference evidence="2 3" key="1">
    <citation type="submission" date="2024-02" db="EMBL/GenBank/DDBJ databases">
        <authorList>
            <person name="Chen Y."/>
            <person name="Shah S."/>
            <person name="Dougan E. K."/>
            <person name="Thang M."/>
            <person name="Chan C."/>
        </authorList>
    </citation>
    <scope>NUCLEOTIDE SEQUENCE [LARGE SCALE GENOMIC DNA]</scope>
</reference>
<feature type="region of interest" description="Disordered" evidence="1">
    <location>
        <begin position="16"/>
        <end position="57"/>
    </location>
</feature>
<organism evidence="2 3">
    <name type="scientific">Durusdinium trenchii</name>
    <dbReference type="NCBI Taxonomy" id="1381693"/>
    <lineage>
        <taxon>Eukaryota</taxon>
        <taxon>Sar</taxon>
        <taxon>Alveolata</taxon>
        <taxon>Dinophyceae</taxon>
        <taxon>Suessiales</taxon>
        <taxon>Symbiodiniaceae</taxon>
        <taxon>Durusdinium</taxon>
    </lineage>
</organism>
<evidence type="ECO:0000313" key="3">
    <source>
        <dbReference type="Proteomes" id="UP001642484"/>
    </source>
</evidence>
<dbReference type="Proteomes" id="UP001642484">
    <property type="component" value="Unassembled WGS sequence"/>
</dbReference>
<evidence type="ECO:0000256" key="1">
    <source>
        <dbReference type="SAM" id="MobiDB-lite"/>
    </source>
</evidence>
<gene>
    <name evidence="2" type="ORF">CCMP2556_LOCUS12339</name>
</gene>
<keyword evidence="3" id="KW-1185">Reference proteome</keyword>
<feature type="compositionally biased region" description="Basic residues" evidence="1">
    <location>
        <begin position="35"/>
        <end position="46"/>
    </location>
</feature>
<dbReference type="EMBL" id="CAXAMN010005996">
    <property type="protein sequence ID" value="CAK9016059.1"/>
    <property type="molecule type" value="Genomic_DNA"/>
</dbReference>
<sequence length="358" mass="39441">MECSNPFDCFEPVVCSGNGRSQATEKVLATDPKAKGKKGKAGKQGKGKGNNNDLTSLDQLPQRWWTESPNCKGGYQYQTEVKVLDRYVGCLLDGCAGCNSITEEVVMGAIRAALQQGIGPDSEKFPVAQLERWPQEEVVMRVQMPDVNGQKVEEILVRAKVIGKGLSTWQGLILGGRALDAVERGGLGFRPAASRHVFDGLGVKLLRKEEMEPFPDRAYPKTLFDQAWDLDEESDEVKMEGEVFVSEEDLVMEPMTGDWIRVYVAAQDTEIVISKGDPLCVGLMEFLTAGVAAEGALDLMAEESPTDEYYHLLREDMEKRYPEASIHLLDHLESFLDRSIIAGMTFGIDKASVAVLEG</sequence>
<evidence type="ECO:0000313" key="2">
    <source>
        <dbReference type="EMBL" id="CAK9016059.1"/>
    </source>
</evidence>
<feature type="non-terminal residue" evidence="2">
    <location>
        <position position="358"/>
    </location>
</feature>
<accession>A0ABP0JPT7</accession>
<protein>
    <submittedName>
        <fullName evidence="2">Uncharacterized protein</fullName>
    </submittedName>
</protein>
<name>A0ABP0JPT7_9DINO</name>